<dbReference type="AlphaFoldDB" id="A0A6J6CFC9"/>
<proteinExistence type="predicted"/>
<reference evidence="1" key="1">
    <citation type="submission" date="2020-05" db="EMBL/GenBank/DDBJ databases">
        <authorList>
            <person name="Chiriac C."/>
            <person name="Salcher M."/>
            <person name="Ghai R."/>
            <person name="Kavagutti S V."/>
        </authorList>
    </citation>
    <scope>NUCLEOTIDE SEQUENCE</scope>
</reference>
<gene>
    <name evidence="1" type="ORF">UFOPK1503_00885</name>
</gene>
<protein>
    <submittedName>
        <fullName evidence="1">Unannotated protein</fullName>
    </submittedName>
</protein>
<name>A0A6J6CFC9_9ZZZZ</name>
<dbReference type="SUPFAM" id="SSF54909">
    <property type="entry name" value="Dimeric alpha+beta barrel"/>
    <property type="match status" value="1"/>
</dbReference>
<accession>A0A6J6CFC9</accession>
<organism evidence="1">
    <name type="scientific">freshwater metagenome</name>
    <dbReference type="NCBI Taxonomy" id="449393"/>
    <lineage>
        <taxon>unclassified sequences</taxon>
        <taxon>metagenomes</taxon>
        <taxon>ecological metagenomes</taxon>
    </lineage>
</organism>
<dbReference type="Gene3D" id="3.30.70.1060">
    <property type="entry name" value="Dimeric alpha+beta barrel"/>
    <property type="match status" value="1"/>
</dbReference>
<evidence type="ECO:0000313" key="1">
    <source>
        <dbReference type="EMBL" id="CAB4548913.1"/>
    </source>
</evidence>
<dbReference type="EMBL" id="CAEZST010000015">
    <property type="protein sequence ID" value="CAB4548913.1"/>
    <property type="molecule type" value="Genomic_DNA"/>
</dbReference>
<dbReference type="InterPro" id="IPR011008">
    <property type="entry name" value="Dimeric_a/b-barrel"/>
</dbReference>
<sequence>MKHIFFVIDTESNSGNQAEMAAIDAFNDKLKSESKLVLAAGIGSSKTAKLFDNRQGANLIETSSLNGPEFYSGFWIIDAEPSEIEDLARQASLACNRKIEVRAFLA</sequence>